<dbReference type="GO" id="GO:0043201">
    <property type="term" value="P:response to L-leucine"/>
    <property type="evidence" value="ECO:0007669"/>
    <property type="project" value="TreeGrafter"/>
</dbReference>
<dbReference type="PANTHER" id="PTHR30154">
    <property type="entry name" value="LEUCINE-RESPONSIVE REGULATORY PROTEIN"/>
    <property type="match status" value="1"/>
</dbReference>
<evidence type="ECO:0000313" key="8">
    <source>
        <dbReference type="Proteomes" id="UP000027318"/>
    </source>
</evidence>
<evidence type="ECO:0000313" key="7">
    <source>
        <dbReference type="EMBL" id="KDE38922.1"/>
    </source>
</evidence>
<dbReference type="InterPro" id="IPR036390">
    <property type="entry name" value="WH_DNA-bd_sf"/>
</dbReference>
<dbReference type="InterPro" id="IPR019888">
    <property type="entry name" value="Tscrpt_reg_AsnC-like"/>
</dbReference>
<dbReference type="Gene3D" id="1.10.10.10">
    <property type="entry name" value="Winged helix-like DNA-binding domain superfamily/Winged helix DNA-binding domain"/>
    <property type="match status" value="1"/>
</dbReference>
<dbReference type="GO" id="GO:0006355">
    <property type="term" value="P:regulation of DNA-templated transcription"/>
    <property type="evidence" value="ECO:0007669"/>
    <property type="project" value="UniProtKB-ARBA"/>
</dbReference>
<dbReference type="Proteomes" id="UP000027318">
    <property type="component" value="Unassembled WGS sequence"/>
</dbReference>
<evidence type="ECO:0000256" key="1">
    <source>
        <dbReference type="ARBA" id="ARBA00023015"/>
    </source>
</evidence>
<proteinExistence type="predicted"/>
<protein>
    <recommendedName>
        <fullName evidence="5">Leucine-responsive regulatory protein</fullName>
    </recommendedName>
</protein>
<dbReference type="SUPFAM" id="SSF46785">
    <property type="entry name" value="Winged helix' DNA-binding domain"/>
    <property type="match status" value="1"/>
</dbReference>
<keyword evidence="2" id="KW-0238">DNA-binding</keyword>
<dbReference type="GO" id="GO:0005829">
    <property type="term" value="C:cytosol"/>
    <property type="evidence" value="ECO:0007669"/>
    <property type="project" value="TreeGrafter"/>
</dbReference>
<evidence type="ECO:0000256" key="5">
    <source>
        <dbReference type="ARBA" id="ARBA00039227"/>
    </source>
</evidence>
<dbReference type="GO" id="GO:0006524">
    <property type="term" value="P:alanine catabolic process"/>
    <property type="evidence" value="ECO:0007669"/>
    <property type="project" value="TreeGrafter"/>
</dbReference>
<dbReference type="AlphaFoldDB" id="A0A063Y344"/>
<keyword evidence="3" id="KW-0010">Activator</keyword>
<dbReference type="PROSITE" id="PS50956">
    <property type="entry name" value="HTH_ASNC_2"/>
    <property type="match status" value="1"/>
</dbReference>
<sequence length="168" mass="19022">MSRTLRTGQRKLDRIDRNILNILQKEGRISYTDLADRVGLSTTPCMERVKRLERDGLITGYHAQVNPALLGFDLLVFVEISLSYQSADAFERFSKAVSELPYILECHLVSGDADYLLKARLQDMTQYRALLGDMLLKLPGVKNSKSYIVMESVKEGLALPIEHPHTLL</sequence>
<dbReference type="Gene3D" id="3.30.70.920">
    <property type="match status" value="1"/>
</dbReference>
<organism evidence="7 8">
    <name type="scientific">Nitrincola lacisaponensis</name>
    <dbReference type="NCBI Taxonomy" id="267850"/>
    <lineage>
        <taxon>Bacteria</taxon>
        <taxon>Pseudomonadati</taxon>
        <taxon>Pseudomonadota</taxon>
        <taxon>Gammaproteobacteria</taxon>
        <taxon>Oceanospirillales</taxon>
        <taxon>Oceanospirillaceae</taxon>
        <taxon>Nitrincola</taxon>
    </lineage>
</organism>
<gene>
    <name evidence="7" type="ORF">ADINL_2051</name>
</gene>
<dbReference type="InterPro" id="IPR011991">
    <property type="entry name" value="ArsR-like_HTH"/>
</dbReference>
<dbReference type="Pfam" id="PF01037">
    <property type="entry name" value="AsnC_trans_reg"/>
    <property type="match status" value="1"/>
</dbReference>
<dbReference type="InterPro" id="IPR000485">
    <property type="entry name" value="AsnC-type_HTH_dom"/>
</dbReference>
<keyword evidence="8" id="KW-1185">Reference proteome</keyword>
<keyword evidence="4" id="KW-0804">Transcription</keyword>
<dbReference type="SUPFAM" id="SSF54909">
    <property type="entry name" value="Dimeric alpha+beta barrel"/>
    <property type="match status" value="1"/>
</dbReference>
<dbReference type="InterPro" id="IPR011008">
    <property type="entry name" value="Dimeric_a/b-barrel"/>
</dbReference>
<dbReference type="GO" id="GO:0043565">
    <property type="term" value="F:sequence-specific DNA binding"/>
    <property type="evidence" value="ECO:0007669"/>
    <property type="project" value="InterPro"/>
</dbReference>
<evidence type="ECO:0000259" key="6">
    <source>
        <dbReference type="PROSITE" id="PS50956"/>
    </source>
</evidence>
<dbReference type="FunFam" id="1.10.10.10:FF:000235">
    <property type="entry name" value="AsnC family transcriptional regulator"/>
    <property type="match status" value="1"/>
</dbReference>
<dbReference type="EMBL" id="JMSZ01000032">
    <property type="protein sequence ID" value="KDE38922.1"/>
    <property type="molecule type" value="Genomic_DNA"/>
</dbReference>
<dbReference type="STRING" id="267850.ADINL_2051"/>
<dbReference type="OrthoDB" id="8590699at2"/>
<dbReference type="PATRIC" id="fig|267850.7.peg.2019"/>
<reference evidence="7 8" key="1">
    <citation type="journal article" date="2005" name="Int. J. Syst. Evol. Microbiol.">
        <title>Nitrincola lacisaponensis gen. nov., sp. nov., a novel alkaliphilic bacterium isolated from an alkaline, saline lake.</title>
        <authorList>
            <person name="Dimitriu P.A."/>
            <person name="Shukla S.K."/>
            <person name="Conradt J."/>
            <person name="Marquez M.C."/>
            <person name="Ventosa A."/>
            <person name="Maglia A."/>
            <person name="Peyton B.M."/>
            <person name="Pinkart H.C."/>
            <person name="Mormile M.R."/>
        </authorList>
    </citation>
    <scope>NUCLEOTIDE SEQUENCE [LARGE SCALE GENOMIC DNA]</scope>
    <source>
        <strain evidence="7 8">4CA</strain>
    </source>
</reference>
<dbReference type="InterPro" id="IPR019887">
    <property type="entry name" value="Tscrpt_reg_AsnC/Lrp_C"/>
</dbReference>
<dbReference type="SMART" id="SM00344">
    <property type="entry name" value="HTH_ASNC"/>
    <property type="match status" value="1"/>
</dbReference>
<dbReference type="PANTHER" id="PTHR30154:SF0">
    <property type="entry name" value="LEUCINE-RESPONSIVE REGULATORY PROTEIN"/>
    <property type="match status" value="1"/>
</dbReference>
<evidence type="ECO:0000256" key="4">
    <source>
        <dbReference type="ARBA" id="ARBA00023163"/>
    </source>
</evidence>
<dbReference type="Pfam" id="PF13412">
    <property type="entry name" value="HTH_24"/>
    <property type="match status" value="1"/>
</dbReference>
<feature type="domain" description="HTH asnC-type" evidence="6">
    <location>
        <begin position="12"/>
        <end position="73"/>
    </location>
</feature>
<dbReference type="RefSeq" id="WP_036547404.1">
    <property type="nucleotide sequence ID" value="NZ_JBKBNO010000004.1"/>
</dbReference>
<dbReference type="InterPro" id="IPR036388">
    <property type="entry name" value="WH-like_DNA-bd_sf"/>
</dbReference>
<evidence type="ECO:0000256" key="2">
    <source>
        <dbReference type="ARBA" id="ARBA00023125"/>
    </source>
</evidence>
<dbReference type="InterPro" id="IPR019885">
    <property type="entry name" value="Tscrpt_reg_HTH_AsnC-type_CS"/>
</dbReference>
<dbReference type="PROSITE" id="PS00519">
    <property type="entry name" value="HTH_ASNC_1"/>
    <property type="match status" value="1"/>
</dbReference>
<dbReference type="CDD" id="cd00090">
    <property type="entry name" value="HTH_ARSR"/>
    <property type="match status" value="1"/>
</dbReference>
<dbReference type="PRINTS" id="PR00033">
    <property type="entry name" value="HTHASNC"/>
</dbReference>
<evidence type="ECO:0000256" key="3">
    <source>
        <dbReference type="ARBA" id="ARBA00023159"/>
    </source>
</evidence>
<keyword evidence="1" id="KW-0805">Transcription regulation</keyword>
<accession>A0A063Y344</accession>
<name>A0A063Y344_9GAMM</name>
<comment type="caution">
    <text evidence="7">The sequence shown here is derived from an EMBL/GenBank/DDBJ whole genome shotgun (WGS) entry which is preliminary data.</text>
</comment>